<sequence length="138" mass="15549">MNTPELKLGLKSISSLLPSEEHCEKHANYLANRIAENRVWTHPLLIDMHTNVILDGHHRYSAAQTLKLKQIPCLMIDYNSPAITLSSWRDGEHYDKSQVISTALAGKLFTKKSTKHKLNFSLPLAYELPIEILMGGVS</sequence>
<dbReference type="SUPFAM" id="SSF110849">
    <property type="entry name" value="ParB/Sulfiredoxin"/>
    <property type="match status" value="1"/>
</dbReference>
<evidence type="ECO:0000313" key="2">
    <source>
        <dbReference type="Proteomes" id="UP000292345"/>
    </source>
</evidence>
<organism evidence="1 2">
    <name type="scientific">Pseudoalteromonas rubra</name>
    <dbReference type="NCBI Taxonomy" id="43658"/>
    <lineage>
        <taxon>Bacteria</taxon>
        <taxon>Pseudomonadati</taxon>
        <taxon>Pseudomonadota</taxon>
        <taxon>Gammaproteobacteria</taxon>
        <taxon>Alteromonadales</taxon>
        <taxon>Pseudoalteromonadaceae</taxon>
        <taxon>Pseudoalteromonas</taxon>
    </lineage>
</organism>
<evidence type="ECO:0000313" key="1">
    <source>
        <dbReference type="EMBL" id="RZM84013.1"/>
    </source>
</evidence>
<accession>A0A4Q7EPX1</accession>
<protein>
    <submittedName>
        <fullName evidence="1">Chromosome partitioning protein ParB</fullName>
    </submittedName>
</protein>
<dbReference type="CDD" id="cd16400">
    <property type="entry name" value="ParB_Srx_like_nuclease"/>
    <property type="match status" value="1"/>
</dbReference>
<dbReference type="InterPro" id="IPR036086">
    <property type="entry name" value="ParB/Sulfiredoxin_sf"/>
</dbReference>
<dbReference type="EMBL" id="PPUZ01000012">
    <property type="protein sequence ID" value="RZM84013.1"/>
    <property type="molecule type" value="Genomic_DNA"/>
</dbReference>
<comment type="caution">
    <text evidence="1">The sequence shown here is derived from an EMBL/GenBank/DDBJ whole genome shotgun (WGS) entry which is preliminary data.</text>
</comment>
<name>A0A4Q7EPX1_9GAMM</name>
<dbReference type="RefSeq" id="WP_125718919.1">
    <property type="nucleotide sequence ID" value="NZ_PPUZ01000012.1"/>
</dbReference>
<proteinExistence type="predicted"/>
<gene>
    <name evidence="1" type="ORF">C3B51_05030</name>
</gene>
<dbReference type="Gene3D" id="3.90.1530.10">
    <property type="entry name" value="Conserved hypothetical protein from pyrococcus furiosus pfu- 392566-001, ParB domain"/>
    <property type="match status" value="1"/>
</dbReference>
<reference evidence="1 2" key="1">
    <citation type="submission" date="2018-01" db="EMBL/GenBank/DDBJ databases">
        <title>Co-occurrence of chitin degradation, pigmentation and bioactivity in marine Pseudoalteromonas.</title>
        <authorList>
            <person name="Paulsen S."/>
            <person name="Gram L."/>
            <person name="Machado H."/>
        </authorList>
    </citation>
    <scope>NUCLEOTIDE SEQUENCE [LARGE SCALE GENOMIC DNA]</scope>
    <source>
        <strain evidence="1 2">S1946</strain>
    </source>
</reference>
<dbReference type="AlphaFoldDB" id="A0A4Q7EPX1"/>
<dbReference type="Proteomes" id="UP000292345">
    <property type="component" value="Unassembled WGS sequence"/>
</dbReference>